<keyword evidence="2" id="KW-1185">Reference proteome</keyword>
<evidence type="ECO:0000313" key="2">
    <source>
        <dbReference type="Proteomes" id="UP000829447"/>
    </source>
</evidence>
<dbReference type="Proteomes" id="UP000829447">
    <property type="component" value="Linkage Group LG8"/>
</dbReference>
<name>A0ACC5WNZ2_PANGG</name>
<accession>A0ACC5WNZ2</accession>
<comment type="caution">
    <text evidence="1">The sequence shown here is derived from an EMBL/GenBank/DDBJ whole genome shotgun (WGS) entry which is preliminary data.</text>
</comment>
<organism evidence="1 2">
    <name type="scientific">Pangasianodon gigas</name>
    <name type="common">Mekong giant catfish</name>
    <name type="synonym">Pangasius gigas</name>
    <dbReference type="NCBI Taxonomy" id="30993"/>
    <lineage>
        <taxon>Eukaryota</taxon>
        <taxon>Metazoa</taxon>
        <taxon>Chordata</taxon>
        <taxon>Craniata</taxon>
        <taxon>Vertebrata</taxon>
        <taxon>Euteleostomi</taxon>
        <taxon>Actinopterygii</taxon>
        <taxon>Neopterygii</taxon>
        <taxon>Teleostei</taxon>
        <taxon>Ostariophysi</taxon>
        <taxon>Siluriformes</taxon>
        <taxon>Pangasiidae</taxon>
        <taxon>Pangasianodon</taxon>
    </lineage>
</organism>
<gene>
    <name evidence="1" type="ORF">PGIGA_G00243780</name>
</gene>
<evidence type="ECO:0000313" key="1">
    <source>
        <dbReference type="EMBL" id="MCI4380762.1"/>
    </source>
</evidence>
<dbReference type="EMBL" id="CM040461">
    <property type="protein sequence ID" value="MCI4380762.1"/>
    <property type="molecule type" value="Genomic_DNA"/>
</dbReference>
<protein>
    <submittedName>
        <fullName evidence="1">Uncharacterized protein</fullName>
    </submittedName>
</protein>
<proteinExistence type="predicted"/>
<sequence>MGGLTPARKPSNSKPRRKALKCTVELKLHAITCPGVLLPSHEDIYLSIRMMGQYHKTKCVSCAFPLLLHEKMVFTKTFSGAFDPGDIADHLENDTTCLELIQLVPPEGEILATFEENTRDFLYPGLSLIPQTPGSEREVLMKKSASFPGISPKVEFSTMSVIEECDMKSSQAAVSSRGSSASKACLVRPRKSKPSAAEPCGYQRPTVASQSRCPSPYTHRRMCQLTDDATQRLRHLQLGPYTFKKDTAPQPPFVVPCSPNSSLIESPTTSSALQSSPKRNSFHQTSVRGHSVSVCPVSPGGKSTPFLSSPSHRRNPAYQSTPVSSSRRDQSPLLSRSTLRERFQSPSSPSQCQEIHRRVQKILRTHATPRKLSFEEQSEEGESGPSCHESLRHSQLQADRFQSPSSPSQCQEIHRRVQKILRTHATPRKLSFEEQSEEGESGPSCHESLRHSQLQADRVIPGEPSVHLDNGTFWTNKAAKYTGKSHRAVFEDSLGKIYKNLYRKASSPTHNDSQSTWT</sequence>
<reference evidence="1 2" key="1">
    <citation type="journal article" date="2022" name="bioRxiv">
        <title>An ancient truncated duplication of the anti-Mullerian hormone receptor type 2 gene is a potential conserved master sex determinant in the Pangasiidae catfish family.</title>
        <authorList>
            <person name="Wen M."/>
            <person name="Pan Q."/>
            <person name="Jouanno E."/>
            <person name="Montfort J."/>
            <person name="Zahm M."/>
            <person name="Cabau C."/>
            <person name="Klopp C."/>
            <person name="Iampietro C."/>
            <person name="Roques C."/>
            <person name="Bouchez O."/>
            <person name="Castinel A."/>
            <person name="Donnadieu C."/>
            <person name="Parrinello H."/>
            <person name="Poncet C."/>
            <person name="Belmonte E."/>
            <person name="Gautier V."/>
            <person name="Avarre J.-C."/>
            <person name="Dugue R."/>
            <person name="Gustiano R."/>
            <person name="Ha T.T.T."/>
            <person name="Campet M."/>
            <person name="Sriphairoj K."/>
            <person name="Ribolli J."/>
            <person name="de Almeida F.L."/>
            <person name="Desvignes T."/>
            <person name="Postlethwait J.H."/>
            <person name="Bucao C.F."/>
            <person name="Robinson-Rechavi M."/>
            <person name="Bobe J."/>
            <person name="Herpin A."/>
            <person name="Guiguen Y."/>
        </authorList>
    </citation>
    <scope>NUCLEOTIDE SEQUENCE [LARGE SCALE GENOMIC DNA]</scope>
    <source>
        <strain evidence="1">YG-Dec2019</strain>
    </source>
</reference>